<dbReference type="AlphaFoldDB" id="A0A918H0M0"/>
<reference evidence="8" key="1">
    <citation type="journal article" date="2014" name="Int. J. Syst. Evol. Microbiol.">
        <title>Complete genome sequence of Corynebacterium casei LMG S-19264T (=DSM 44701T), isolated from a smear-ripened cheese.</title>
        <authorList>
            <consortium name="US DOE Joint Genome Institute (JGI-PGF)"/>
            <person name="Walter F."/>
            <person name="Albersmeier A."/>
            <person name="Kalinowski J."/>
            <person name="Ruckert C."/>
        </authorList>
    </citation>
    <scope>NUCLEOTIDE SEQUENCE</scope>
    <source>
        <strain evidence="8">JCM 3172</strain>
    </source>
</reference>
<sequence length="280" mass="27893">MPALAAGVLALAVRIPEPRPATAAGLDLPGAALLAAALMCLVHTLVTLPQPGRPAATAAGFAATAVAAAAFVHRQRRTTSPLIPPSVLRTPAVTHGLGVLLCASAALFGALFLATYLLQDVLALDPLTTGLWMLPLAVTMVLAAPASAALARRQGPRRTTAAGMTLLALGALAMSRLDQGSGAWATGVCCALLGAGFGTVMVTATTVVVQRAPRDAAGVTGGLQQTAMNTGPALGVATATMLTGLTAPGPTLAALAGIALLGAFLATRLPDGERRARTRP</sequence>
<comment type="subcellular location">
    <subcellularLocation>
        <location evidence="1">Cell membrane</location>
        <topology evidence="1">Multi-pass membrane protein</topology>
    </subcellularLocation>
</comment>
<dbReference type="Pfam" id="PF07690">
    <property type="entry name" value="MFS_1"/>
    <property type="match status" value="1"/>
</dbReference>
<evidence type="ECO:0000259" key="7">
    <source>
        <dbReference type="PROSITE" id="PS50850"/>
    </source>
</evidence>
<feature type="transmembrane region" description="Helical" evidence="6">
    <location>
        <begin position="183"/>
        <end position="209"/>
    </location>
</feature>
<evidence type="ECO:0000313" key="9">
    <source>
        <dbReference type="Proteomes" id="UP000619486"/>
    </source>
</evidence>
<name>A0A918H0M0_9ACTN</name>
<evidence type="ECO:0000256" key="6">
    <source>
        <dbReference type="SAM" id="Phobius"/>
    </source>
</evidence>
<dbReference type="GO" id="GO:0022857">
    <property type="term" value="F:transmembrane transporter activity"/>
    <property type="evidence" value="ECO:0007669"/>
    <property type="project" value="InterPro"/>
</dbReference>
<dbReference type="PROSITE" id="PS50850">
    <property type="entry name" value="MFS"/>
    <property type="match status" value="1"/>
</dbReference>
<feature type="transmembrane region" description="Helical" evidence="6">
    <location>
        <begin position="130"/>
        <end position="151"/>
    </location>
</feature>
<dbReference type="PANTHER" id="PTHR42718:SF42">
    <property type="entry name" value="EXPORT PROTEIN"/>
    <property type="match status" value="1"/>
</dbReference>
<dbReference type="GO" id="GO:0005886">
    <property type="term" value="C:plasma membrane"/>
    <property type="evidence" value="ECO:0007669"/>
    <property type="project" value="UniProtKB-SubCell"/>
</dbReference>
<organism evidence="8 9">
    <name type="scientific">Streptomyces purpureus</name>
    <dbReference type="NCBI Taxonomy" id="1951"/>
    <lineage>
        <taxon>Bacteria</taxon>
        <taxon>Bacillati</taxon>
        <taxon>Actinomycetota</taxon>
        <taxon>Actinomycetes</taxon>
        <taxon>Kitasatosporales</taxon>
        <taxon>Streptomycetaceae</taxon>
        <taxon>Streptomyces</taxon>
    </lineage>
</organism>
<keyword evidence="2 6" id="KW-0812">Transmembrane</keyword>
<keyword evidence="4 6" id="KW-0472">Membrane</keyword>
<reference evidence="8" key="2">
    <citation type="submission" date="2020-09" db="EMBL/GenBank/DDBJ databases">
        <authorList>
            <person name="Sun Q."/>
            <person name="Ohkuma M."/>
        </authorList>
    </citation>
    <scope>NUCLEOTIDE SEQUENCE</scope>
    <source>
        <strain evidence="8">JCM 3172</strain>
    </source>
</reference>
<protein>
    <recommendedName>
        <fullName evidence="7">Major facilitator superfamily (MFS) profile domain-containing protein</fullName>
    </recommendedName>
</protein>
<dbReference type="InterPro" id="IPR020846">
    <property type="entry name" value="MFS_dom"/>
</dbReference>
<keyword evidence="3 6" id="KW-1133">Transmembrane helix</keyword>
<keyword evidence="5" id="KW-0046">Antibiotic resistance</keyword>
<evidence type="ECO:0000313" key="8">
    <source>
        <dbReference type="EMBL" id="GGT29523.1"/>
    </source>
</evidence>
<dbReference type="EMBL" id="BMQQ01000007">
    <property type="protein sequence ID" value="GGT29523.1"/>
    <property type="molecule type" value="Genomic_DNA"/>
</dbReference>
<dbReference type="GO" id="GO:0046677">
    <property type="term" value="P:response to antibiotic"/>
    <property type="evidence" value="ECO:0007669"/>
    <property type="project" value="UniProtKB-KW"/>
</dbReference>
<proteinExistence type="predicted"/>
<accession>A0A918H0M0</accession>
<evidence type="ECO:0000256" key="2">
    <source>
        <dbReference type="ARBA" id="ARBA00022692"/>
    </source>
</evidence>
<feature type="transmembrane region" description="Helical" evidence="6">
    <location>
        <begin position="253"/>
        <end position="270"/>
    </location>
</feature>
<evidence type="ECO:0000256" key="1">
    <source>
        <dbReference type="ARBA" id="ARBA00004651"/>
    </source>
</evidence>
<dbReference type="PANTHER" id="PTHR42718">
    <property type="entry name" value="MAJOR FACILITATOR SUPERFAMILY MULTIDRUG TRANSPORTER MFSC"/>
    <property type="match status" value="1"/>
</dbReference>
<evidence type="ECO:0000256" key="3">
    <source>
        <dbReference type="ARBA" id="ARBA00022989"/>
    </source>
</evidence>
<gene>
    <name evidence="8" type="ORF">GCM10014713_23840</name>
</gene>
<feature type="domain" description="Major facilitator superfamily (MFS) profile" evidence="7">
    <location>
        <begin position="91"/>
        <end position="280"/>
    </location>
</feature>
<comment type="caution">
    <text evidence="8">The sequence shown here is derived from an EMBL/GenBank/DDBJ whole genome shotgun (WGS) entry which is preliminary data.</text>
</comment>
<dbReference type="InterPro" id="IPR011701">
    <property type="entry name" value="MFS"/>
</dbReference>
<dbReference type="SUPFAM" id="SSF103473">
    <property type="entry name" value="MFS general substrate transporter"/>
    <property type="match status" value="1"/>
</dbReference>
<dbReference type="Gene3D" id="1.20.1250.20">
    <property type="entry name" value="MFS general substrate transporter like domains"/>
    <property type="match status" value="1"/>
</dbReference>
<evidence type="ECO:0000256" key="5">
    <source>
        <dbReference type="ARBA" id="ARBA00023251"/>
    </source>
</evidence>
<dbReference type="Proteomes" id="UP000619486">
    <property type="component" value="Unassembled WGS sequence"/>
</dbReference>
<feature type="transmembrane region" description="Helical" evidence="6">
    <location>
        <begin position="55"/>
        <end position="72"/>
    </location>
</feature>
<evidence type="ECO:0000256" key="4">
    <source>
        <dbReference type="ARBA" id="ARBA00023136"/>
    </source>
</evidence>
<feature type="transmembrane region" description="Helical" evidence="6">
    <location>
        <begin position="93"/>
        <end position="118"/>
    </location>
</feature>
<dbReference type="InterPro" id="IPR036259">
    <property type="entry name" value="MFS_trans_sf"/>
</dbReference>
<keyword evidence="9" id="KW-1185">Reference proteome</keyword>